<evidence type="ECO:0000313" key="4">
    <source>
        <dbReference type="Proteomes" id="UP001160483"/>
    </source>
</evidence>
<evidence type="ECO:0000256" key="2">
    <source>
        <dbReference type="SAM" id="Phobius"/>
    </source>
</evidence>
<reference evidence="3" key="1">
    <citation type="submission" date="2021-11" db="EMBL/GenBank/DDBJ databases">
        <authorList>
            <person name="Islam A."/>
            <person name="Islam S."/>
            <person name="Flora M.S."/>
            <person name="Rahman M."/>
            <person name="Ziaur R.M."/>
            <person name="Epstein J.H."/>
            <person name="Hassan M."/>
            <person name="Klassen M."/>
            <person name="Woodard K."/>
            <person name="Webb A."/>
            <person name="Webby R.J."/>
            <person name="El Zowalaty M.E."/>
        </authorList>
    </citation>
    <scope>NUCLEOTIDE SEQUENCE</scope>
    <source>
        <strain evidence="3">Pbs3</strain>
    </source>
</reference>
<sequence length="508" mass="54364">MNTALDRYVNASTTRNIDGNVHSLIATYDEEDDMESFKSKFQRHKKPIYMLLIFLVVVIVGVCIGVSLSSSSSSTASTESALKDTPASSLENPATTAANSPSTTAADSTSTIAANTPSTMLTNCSTPVLKNVLAPVSKDALASVSTNGLAPVSKNASAYTLEDTTQTSMLDSDADAVESTKDSAQEVNSAGEDLSVGDQNLLHHLTNDSSPNTVNQASPQSVSGPTLAYILVSFDWTDASKWEYTSGANVSSDTVTKNGITLTPKNSGEPIRTIEGWSGEKVVYIEWERTSTSDTNIWMLNTKLQSQFGKGNGWPYWGELDLFEMFTQDAISIPAYDYSGFGGFSDVSSYGQLTMHMGPAVENGSPCFCPSSPSKNLWYDNAQPMTSSCTAQFSNDESNSIAAVWGSDSKGQYIQLIQKPILTKGGKLNGVDTYDVAIGSGGVTSKIYNNAELFWGVDATEPCAQAGGHDAASGFPFFENFRLVLEEQTKNDPSASFTVKNIQIFTKN</sequence>
<accession>A0AAU9KLY3</accession>
<dbReference type="EMBL" id="CAKKTJ010000088">
    <property type="protein sequence ID" value="CAH0473868.1"/>
    <property type="molecule type" value="Genomic_DNA"/>
</dbReference>
<proteinExistence type="predicted"/>
<dbReference type="Proteomes" id="UP001160483">
    <property type="component" value="Unassembled WGS sequence"/>
</dbReference>
<keyword evidence="2" id="KW-1133">Transmembrane helix</keyword>
<feature type="compositionally biased region" description="Low complexity" evidence="1">
    <location>
        <begin position="69"/>
        <end position="80"/>
    </location>
</feature>
<keyword evidence="2" id="KW-0812">Transmembrane</keyword>
<feature type="transmembrane region" description="Helical" evidence="2">
    <location>
        <begin position="48"/>
        <end position="68"/>
    </location>
</feature>
<dbReference type="AlphaFoldDB" id="A0AAU9KLY3"/>
<name>A0AAU9KLY3_9STRA</name>
<evidence type="ECO:0008006" key="5">
    <source>
        <dbReference type="Google" id="ProtNLM"/>
    </source>
</evidence>
<comment type="caution">
    <text evidence="3">The sequence shown here is derived from an EMBL/GenBank/DDBJ whole genome shotgun (WGS) entry which is preliminary data.</text>
</comment>
<keyword evidence="2" id="KW-0472">Membrane</keyword>
<evidence type="ECO:0000313" key="3">
    <source>
        <dbReference type="EMBL" id="CAH0473868.1"/>
    </source>
</evidence>
<evidence type="ECO:0000256" key="1">
    <source>
        <dbReference type="SAM" id="MobiDB-lite"/>
    </source>
</evidence>
<feature type="compositionally biased region" description="Low complexity" evidence="1">
    <location>
        <begin position="92"/>
        <end position="109"/>
    </location>
</feature>
<feature type="region of interest" description="Disordered" evidence="1">
    <location>
        <begin position="69"/>
        <end position="109"/>
    </location>
</feature>
<protein>
    <recommendedName>
        <fullName evidence="5">GH16 domain-containing protein</fullName>
    </recommendedName>
</protein>
<organism evidence="3 4">
    <name type="scientific">Peronospora belbahrii</name>
    <dbReference type="NCBI Taxonomy" id="622444"/>
    <lineage>
        <taxon>Eukaryota</taxon>
        <taxon>Sar</taxon>
        <taxon>Stramenopiles</taxon>
        <taxon>Oomycota</taxon>
        <taxon>Peronosporomycetes</taxon>
        <taxon>Peronosporales</taxon>
        <taxon>Peronosporaceae</taxon>
        <taxon>Peronospora</taxon>
    </lineage>
</organism>
<gene>
    <name evidence="3" type="ORF">PBS003_LOCUS743</name>
</gene>